<dbReference type="Proteomes" id="UP000824469">
    <property type="component" value="Unassembled WGS sequence"/>
</dbReference>
<dbReference type="InterPro" id="IPR057136">
    <property type="entry name" value="At2g35280_TPR_dom"/>
</dbReference>
<dbReference type="InterPro" id="IPR001810">
    <property type="entry name" value="F-box_dom"/>
</dbReference>
<dbReference type="SUPFAM" id="SSF81383">
    <property type="entry name" value="F-box domain"/>
    <property type="match status" value="1"/>
</dbReference>
<feature type="domain" description="F-box" evidence="2">
    <location>
        <begin position="52"/>
        <end position="92"/>
    </location>
</feature>
<dbReference type="PANTHER" id="PTHR46758:SF2">
    <property type="entry name" value="OJ1485_B09.11 PROTEIN"/>
    <property type="match status" value="1"/>
</dbReference>
<protein>
    <recommendedName>
        <fullName evidence="6">F-box protein</fullName>
    </recommendedName>
</protein>
<reference evidence="4 5" key="1">
    <citation type="journal article" date="2021" name="Nat. Plants">
        <title>The Taxus genome provides insights into paclitaxel biosynthesis.</title>
        <authorList>
            <person name="Xiong X."/>
            <person name="Gou J."/>
            <person name="Liao Q."/>
            <person name="Li Y."/>
            <person name="Zhou Q."/>
            <person name="Bi G."/>
            <person name="Li C."/>
            <person name="Du R."/>
            <person name="Wang X."/>
            <person name="Sun T."/>
            <person name="Guo L."/>
            <person name="Liang H."/>
            <person name="Lu P."/>
            <person name="Wu Y."/>
            <person name="Zhang Z."/>
            <person name="Ro D.K."/>
            <person name="Shang Y."/>
            <person name="Huang S."/>
            <person name="Yan J."/>
        </authorList>
    </citation>
    <scope>NUCLEOTIDE SEQUENCE [LARGE SCALE GENOMIC DNA]</scope>
    <source>
        <strain evidence="4">Ta-2019</strain>
    </source>
</reference>
<dbReference type="OMA" id="MAKATIG"/>
<accession>A0AA38GLL9</accession>
<dbReference type="PANTHER" id="PTHR46758">
    <property type="entry name" value="MYND DOMAIN-CONTAINING"/>
    <property type="match status" value="1"/>
</dbReference>
<evidence type="ECO:0000259" key="2">
    <source>
        <dbReference type="Pfam" id="PF12937"/>
    </source>
</evidence>
<evidence type="ECO:0000313" key="4">
    <source>
        <dbReference type="EMBL" id="KAH9323070.1"/>
    </source>
</evidence>
<feature type="region of interest" description="Disordered" evidence="1">
    <location>
        <begin position="19"/>
        <end position="47"/>
    </location>
</feature>
<name>A0AA38GLL9_TAXCH</name>
<dbReference type="CDD" id="cd09917">
    <property type="entry name" value="F-box_SF"/>
    <property type="match status" value="1"/>
</dbReference>
<dbReference type="Pfam" id="PF23310">
    <property type="entry name" value="TPR_27"/>
    <property type="match status" value="1"/>
</dbReference>
<feature type="non-terminal residue" evidence="4">
    <location>
        <position position="1"/>
    </location>
</feature>
<dbReference type="InterPro" id="IPR044508">
    <property type="entry name" value="At5g50450/At1g67340-like"/>
</dbReference>
<evidence type="ECO:0000256" key="1">
    <source>
        <dbReference type="SAM" id="MobiDB-lite"/>
    </source>
</evidence>
<dbReference type="AlphaFoldDB" id="A0AA38GLL9"/>
<evidence type="ECO:0000313" key="5">
    <source>
        <dbReference type="Proteomes" id="UP000824469"/>
    </source>
</evidence>
<dbReference type="Pfam" id="PF12937">
    <property type="entry name" value="F-box-like"/>
    <property type="match status" value="1"/>
</dbReference>
<evidence type="ECO:0000259" key="3">
    <source>
        <dbReference type="Pfam" id="PF23310"/>
    </source>
</evidence>
<feature type="compositionally biased region" description="Polar residues" evidence="1">
    <location>
        <begin position="34"/>
        <end position="44"/>
    </location>
</feature>
<evidence type="ECO:0008006" key="6">
    <source>
        <dbReference type="Google" id="ProtNLM"/>
    </source>
</evidence>
<feature type="domain" description="At2g35280-like TPR" evidence="3">
    <location>
        <begin position="112"/>
        <end position="149"/>
    </location>
</feature>
<dbReference type="InterPro" id="IPR036047">
    <property type="entry name" value="F-box-like_dom_sf"/>
</dbReference>
<feature type="compositionally biased region" description="Basic and acidic residues" evidence="1">
    <location>
        <begin position="22"/>
        <end position="33"/>
    </location>
</feature>
<comment type="caution">
    <text evidence="4">The sequence shown here is derived from an EMBL/GenBank/DDBJ whole genome shotgun (WGS) entry which is preliminary data.</text>
</comment>
<keyword evidence="5" id="KW-1185">Reference proteome</keyword>
<sequence length="151" mass="16659">MLQLDPMRTRRGACYESPTGVCRRDSKRGREDSATGSSQCTNSKRQTRANHFDALPDDLLLSILVKLSSTAARPADLISALVTCKRFNEVGMQPMVLLKASTSVFAMEASRWSEGSHRFLRKCADAGNVEACYTLGMIRFYCLQNRDGGAS</sequence>
<gene>
    <name evidence="4" type="ORF">KI387_017709</name>
</gene>
<proteinExistence type="predicted"/>
<organism evidence="4 5">
    <name type="scientific">Taxus chinensis</name>
    <name type="common">Chinese yew</name>
    <name type="synonym">Taxus wallichiana var. chinensis</name>
    <dbReference type="NCBI Taxonomy" id="29808"/>
    <lineage>
        <taxon>Eukaryota</taxon>
        <taxon>Viridiplantae</taxon>
        <taxon>Streptophyta</taxon>
        <taxon>Embryophyta</taxon>
        <taxon>Tracheophyta</taxon>
        <taxon>Spermatophyta</taxon>
        <taxon>Pinopsida</taxon>
        <taxon>Pinidae</taxon>
        <taxon>Conifers II</taxon>
        <taxon>Cupressales</taxon>
        <taxon>Taxaceae</taxon>
        <taxon>Taxus</taxon>
    </lineage>
</organism>
<dbReference type="EMBL" id="JAHRHJ020000003">
    <property type="protein sequence ID" value="KAH9323070.1"/>
    <property type="molecule type" value="Genomic_DNA"/>
</dbReference>